<comment type="caution">
    <text evidence="2">The sequence shown here is derived from an EMBL/GenBank/DDBJ whole genome shotgun (WGS) entry which is preliminary data.</text>
</comment>
<dbReference type="VEuPathDB" id="FungiDB:PC110_g16487"/>
<dbReference type="AlphaFoldDB" id="A0A8T1TZ78"/>
<gene>
    <name evidence="2" type="ORF">JG687_00015294</name>
</gene>
<evidence type="ECO:0000313" key="2">
    <source>
        <dbReference type="EMBL" id="KAG6948716.1"/>
    </source>
</evidence>
<dbReference type="Proteomes" id="UP000688947">
    <property type="component" value="Unassembled WGS sequence"/>
</dbReference>
<reference evidence="2" key="1">
    <citation type="submission" date="2021-01" db="EMBL/GenBank/DDBJ databases">
        <title>Phytophthora aleatoria, a newly-described species from Pinus radiata is distinct from Phytophthora cactorum isolates based on comparative genomics.</title>
        <authorList>
            <person name="Mcdougal R."/>
            <person name="Panda P."/>
            <person name="Williams N."/>
            <person name="Studholme D.J."/>
        </authorList>
    </citation>
    <scope>NUCLEOTIDE SEQUENCE</scope>
    <source>
        <strain evidence="2">NZFS 3830</strain>
    </source>
</reference>
<protein>
    <submittedName>
        <fullName evidence="2">Uncharacterized protein</fullName>
    </submittedName>
</protein>
<sequence length="73" mass="7897">MPRDLRVKAAIRPPCRSEGDTGGDNSDYSPSDVSSDEEWGDSTLDVMGQPCAHYFDLHVSARVRGSVVCLNLG</sequence>
<accession>A0A8T1TZ78</accession>
<name>A0A8T1TZ78_9STRA</name>
<evidence type="ECO:0000256" key="1">
    <source>
        <dbReference type="SAM" id="MobiDB-lite"/>
    </source>
</evidence>
<feature type="region of interest" description="Disordered" evidence="1">
    <location>
        <begin position="1"/>
        <end position="42"/>
    </location>
</feature>
<feature type="compositionally biased region" description="Polar residues" evidence="1">
    <location>
        <begin position="23"/>
        <end position="33"/>
    </location>
</feature>
<evidence type="ECO:0000313" key="3">
    <source>
        <dbReference type="Proteomes" id="UP000688947"/>
    </source>
</evidence>
<dbReference type="EMBL" id="JAENGZ010001340">
    <property type="protein sequence ID" value="KAG6948716.1"/>
    <property type="molecule type" value="Genomic_DNA"/>
</dbReference>
<proteinExistence type="predicted"/>
<organism evidence="2 3">
    <name type="scientific">Phytophthora cactorum</name>
    <dbReference type="NCBI Taxonomy" id="29920"/>
    <lineage>
        <taxon>Eukaryota</taxon>
        <taxon>Sar</taxon>
        <taxon>Stramenopiles</taxon>
        <taxon>Oomycota</taxon>
        <taxon>Peronosporomycetes</taxon>
        <taxon>Peronosporales</taxon>
        <taxon>Peronosporaceae</taxon>
        <taxon>Phytophthora</taxon>
    </lineage>
</organism>
<dbReference type="OrthoDB" id="96343at2759"/>